<dbReference type="SUPFAM" id="SSF53474">
    <property type="entry name" value="alpha/beta-Hydrolases"/>
    <property type="match status" value="1"/>
</dbReference>
<organism evidence="2 3">
    <name type="scientific">Acanthopleuribacter pedis</name>
    <dbReference type="NCBI Taxonomy" id="442870"/>
    <lineage>
        <taxon>Bacteria</taxon>
        <taxon>Pseudomonadati</taxon>
        <taxon>Acidobacteriota</taxon>
        <taxon>Holophagae</taxon>
        <taxon>Acanthopleuribacterales</taxon>
        <taxon>Acanthopleuribacteraceae</taxon>
        <taxon>Acanthopleuribacter</taxon>
    </lineage>
</organism>
<keyword evidence="1" id="KW-1133">Transmembrane helix</keyword>
<feature type="transmembrane region" description="Helical" evidence="1">
    <location>
        <begin position="12"/>
        <end position="34"/>
    </location>
</feature>
<name>A0A8J7U391_9BACT</name>
<proteinExistence type="predicted"/>
<evidence type="ECO:0000313" key="3">
    <source>
        <dbReference type="Proteomes" id="UP000664417"/>
    </source>
</evidence>
<dbReference type="EMBL" id="JAFREP010000011">
    <property type="protein sequence ID" value="MBO1319382.1"/>
    <property type="molecule type" value="Genomic_DNA"/>
</dbReference>
<dbReference type="AlphaFoldDB" id="A0A8J7U391"/>
<dbReference type="Proteomes" id="UP000664417">
    <property type="component" value="Unassembled WGS sequence"/>
</dbReference>
<keyword evidence="3" id="KW-1185">Reference proteome</keyword>
<keyword evidence="1" id="KW-0472">Membrane</keyword>
<evidence type="ECO:0000313" key="2">
    <source>
        <dbReference type="EMBL" id="MBO1319382.1"/>
    </source>
</evidence>
<protein>
    <recommendedName>
        <fullName evidence="4">Acetyl xylan esterase domain-containing protein</fullName>
    </recommendedName>
</protein>
<accession>A0A8J7U391</accession>
<evidence type="ECO:0008006" key="4">
    <source>
        <dbReference type="Google" id="ProtNLM"/>
    </source>
</evidence>
<dbReference type="Gene3D" id="3.40.50.1820">
    <property type="entry name" value="alpha/beta hydrolase"/>
    <property type="match status" value="1"/>
</dbReference>
<keyword evidence="1" id="KW-0812">Transmembrane</keyword>
<gene>
    <name evidence="2" type="ORF">J3U88_12990</name>
</gene>
<sequence>MAVPLLKSRRFWKWFLLAPLCLTVLGFLGLWAWLTPRGLPLFGEPRDYFMERKGTVAAAPAVKSIVEEGRAPVSHVRLASDSGLVVDLAVRRPEHRPQQGLPLVLLVGGYRTGKNAVHLAADGNGMVLAAIDYPLPGARTLKGFRAVAALPQIRGAIYDTPPALMLALDYLITLPEVDPARIELVGVSMGAPLVCVAGALDARFTRVWAVQGGGDPFALFYHLLERKIPSAPPRYLAARIIERLLLTISPERWVAEISPRPFVLVTAADDERIPKSCADLVFDSAREPRKRIDLPGEHIQPEHGEMIDRLFQMLRDHMEPPPSPE</sequence>
<dbReference type="RefSeq" id="WP_207859203.1">
    <property type="nucleotide sequence ID" value="NZ_JAFREP010000011.1"/>
</dbReference>
<dbReference type="PANTHER" id="PTHR22946">
    <property type="entry name" value="DIENELACTONE HYDROLASE DOMAIN-CONTAINING PROTEIN-RELATED"/>
    <property type="match status" value="1"/>
</dbReference>
<reference evidence="2" key="1">
    <citation type="submission" date="2021-03" db="EMBL/GenBank/DDBJ databases">
        <authorList>
            <person name="Wang G."/>
        </authorList>
    </citation>
    <scope>NUCLEOTIDE SEQUENCE</scope>
    <source>
        <strain evidence="2">KCTC 12899</strain>
    </source>
</reference>
<evidence type="ECO:0000256" key="1">
    <source>
        <dbReference type="SAM" id="Phobius"/>
    </source>
</evidence>
<dbReference type="InterPro" id="IPR029058">
    <property type="entry name" value="AB_hydrolase_fold"/>
</dbReference>
<comment type="caution">
    <text evidence="2">The sequence shown here is derived from an EMBL/GenBank/DDBJ whole genome shotgun (WGS) entry which is preliminary data.</text>
</comment>
<dbReference type="InterPro" id="IPR050261">
    <property type="entry name" value="FrsA_esterase"/>
</dbReference>